<dbReference type="EMBL" id="JAAHCF010001772">
    <property type="protein sequence ID" value="KAK8140726.1"/>
    <property type="molecule type" value="Genomic_DNA"/>
</dbReference>
<evidence type="ECO:0000313" key="3">
    <source>
        <dbReference type="Proteomes" id="UP001397290"/>
    </source>
</evidence>
<feature type="non-terminal residue" evidence="2">
    <location>
        <position position="146"/>
    </location>
</feature>
<dbReference type="Proteomes" id="UP001397290">
    <property type="component" value="Unassembled WGS sequence"/>
</dbReference>
<keyword evidence="3" id="KW-1185">Reference proteome</keyword>
<proteinExistence type="predicted"/>
<gene>
    <name evidence="2" type="ORF">G3M48_002340</name>
</gene>
<feature type="compositionally biased region" description="Basic and acidic residues" evidence="1">
    <location>
        <begin position="1"/>
        <end position="11"/>
    </location>
</feature>
<feature type="compositionally biased region" description="Basic and acidic residues" evidence="1">
    <location>
        <begin position="34"/>
        <end position="43"/>
    </location>
</feature>
<evidence type="ECO:0000313" key="2">
    <source>
        <dbReference type="EMBL" id="KAK8140726.1"/>
    </source>
</evidence>
<comment type="caution">
    <text evidence="2">The sequence shown here is derived from an EMBL/GenBank/DDBJ whole genome shotgun (WGS) entry which is preliminary data.</text>
</comment>
<evidence type="ECO:0000256" key="1">
    <source>
        <dbReference type="SAM" id="MobiDB-lite"/>
    </source>
</evidence>
<accession>A0AAW0RF88</accession>
<name>A0AAW0RF88_9HYPO</name>
<protein>
    <submittedName>
        <fullName evidence="2">Uncharacterized protein</fullName>
    </submittedName>
</protein>
<dbReference type="AlphaFoldDB" id="A0AAW0RF88"/>
<reference evidence="2 3" key="1">
    <citation type="submission" date="2020-02" db="EMBL/GenBank/DDBJ databases">
        <title>Comparative genomics of the hypocrealean fungal genus Beauvera.</title>
        <authorList>
            <person name="Showalter D.N."/>
            <person name="Bushley K.E."/>
            <person name="Rehner S.A."/>
        </authorList>
    </citation>
    <scope>NUCLEOTIDE SEQUENCE [LARGE SCALE GENOMIC DNA]</scope>
    <source>
        <strain evidence="2 3">ARSEF4384</strain>
    </source>
</reference>
<feature type="region of interest" description="Disordered" evidence="1">
    <location>
        <begin position="1"/>
        <end position="43"/>
    </location>
</feature>
<sequence>MITEHAPDSTGKRTYHHPSDKPSPSYDDEDDEDMKANGENRLEASTKITLVLTNGVSKSRGLTHCHCSVTAIGKTRGRKNRKDYPSSWGFDKCQMTLRKRIMVRLKLSEGTAYVTDLVVQTMKHAECFLNATEDEKGPWISDNLTE</sequence>
<organism evidence="2 3">
    <name type="scientific">Beauveria asiatica</name>
    <dbReference type="NCBI Taxonomy" id="1069075"/>
    <lineage>
        <taxon>Eukaryota</taxon>
        <taxon>Fungi</taxon>
        <taxon>Dikarya</taxon>
        <taxon>Ascomycota</taxon>
        <taxon>Pezizomycotina</taxon>
        <taxon>Sordariomycetes</taxon>
        <taxon>Hypocreomycetidae</taxon>
        <taxon>Hypocreales</taxon>
        <taxon>Cordycipitaceae</taxon>
        <taxon>Beauveria</taxon>
    </lineage>
</organism>